<sequence>MLKMLVSLVAIISVLGAWPILAVVRERGFEGVTFAVVVALAFAMVFMGSVNAVMCFAPDVATRPFRLVSRVVVAALYGLAILGATFHLTHGFWANHVSSEVTQAEVVVEDTAETEGLADSELGRTYLEDLIECALDELRDDQVASHAFPGDLVADTVDPELVIAILFAEHTSHRDLLAGTAVTRVLESFGRRGPEAFKTAASPVGAYGLAQMMDQTYESLDVAYPEARLHTDFHIGRENHRNAVKAMFLHLDNEMAHLSPAARSRVRTDEWQRRALVAGYNTGIATVSTAIRDCDTEWRSETCAKLPPETQEYLEKYLLISEELGLKG</sequence>
<dbReference type="InterPro" id="IPR023346">
    <property type="entry name" value="Lysozyme-like_dom_sf"/>
</dbReference>
<evidence type="ECO:0008006" key="4">
    <source>
        <dbReference type="Google" id="ProtNLM"/>
    </source>
</evidence>
<feature type="transmembrane region" description="Helical" evidence="1">
    <location>
        <begin position="32"/>
        <end position="55"/>
    </location>
</feature>
<dbReference type="AlphaFoldDB" id="A0A0G1LNQ5"/>
<evidence type="ECO:0000256" key="1">
    <source>
        <dbReference type="SAM" id="Phobius"/>
    </source>
</evidence>
<keyword evidence="1" id="KW-0812">Transmembrane</keyword>
<feature type="transmembrane region" description="Helical" evidence="1">
    <location>
        <begin position="67"/>
        <end position="88"/>
    </location>
</feature>
<dbReference type="Proteomes" id="UP000034154">
    <property type="component" value="Unassembled WGS sequence"/>
</dbReference>
<organism evidence="2 3">
    <name type="scientific">Candidatus Uhrbacteria bacterium GW2011_GWF2_44_350</name>
    <dbReference type="NCBI Taxonomy" id="1619000"/>
    <lineage>
        <taxon>Bacteria</taxon>
        <taxon>Candidatus Uhriibacteriota</taxon>
    </lineage>
</organism>
<dbReference type="EMBL" id="LCJB01000026">
    <property type="protein sequence ID" value="KKT70412.1"/>
    <property type="molecule type" value="Genomic_DNA"/>
</dbReference>
<comment type="caution">
    <text evidence="2">The sequence shown here is derived from an EMBL/GenBank/DDBJ whole genome shotgun (WGS) entry which is preliminary data.</text>
</comment>
<keyword evidence="1" id="KW-1133">Transmembrane helix</keyword>
<name>A0A0G1LNQ5_9BACT</name>
<gene>
    <name evidence="2" type="ORF">UW63_C0026G0012</name>
</gene>
<protein>
    <recommendedName>
        <fullName evidence="4">Transglycosylase SLT domain-containing protein</fullName>
    </recommendedName>
</protein>
<proteinExistence type="predicted"/>
<evidence type="ECO:0000313" key="2">
    <source>
        <dbReference type="EMBL" id="KKT70412.1"/>
    </source>
</evidence>
<accession>A0A0G1LNQ5</accession>
<reference evidence="2 3" key="1">
    <citation type="journal article" date="2015" name="Nature">
        <title>rRNA introns, odd ribosomes, and small enigmatic genomes across a large radiation of phyla.</title>
        <authorList>
            <person name="Brown C.T."/>
            <person name="Hug L.A."/>
            <person name="Thomas B.C."/>
            <person name="Sharon I."/>
            <person name="Castelle C.J."/>
            <person name="Singh A."/>
            <person name="Wilkins M.J."/>
            <person name="Williams K.H."/>
            <person name="Banfield J.F."/>
        </authorList>
    </citation>
    <scope>NUCLEOTIDE SEQUENCE [LARGE SCALE GENOMIC DNA]</scope>
</reference>
<keyword evidence="1" id="KW-0472">Membrane</keyword>
<dbReference type="SUPFAM" id="SSF53955">
    <property type="entry name" value="Lysozyme-like"/>
    <property type="match status" value="1"/>
</dbReference>
<evidence type="ECO:0000313" key="3">
    <source>
        <dbReference type="Proteomes" id="UP000034154"/>
    </source>
</evidence>
<dbReference type="Gene3D" id="1.10.530.10">
    <property type="match status" value="1"/>
</dbReference>